<proteinExistence type="predicted"/>
<dbReference type="eggNOG" id="ENOG502ZBWG">
    <property type="taxonomic scope" value="Bacteria"/>
</dbReference>
<protein>
    <recommendedName>
        <fullName evidence="2">DUF4261 domain-containing protein</fullName>
    </recommendedName>
</protein>
<evidence type="ECO:0000313" key="4">
    <source>
        <dbReference type="Proteomes" id="UP000005824"/>
    </source>
</evidence>
<sequence length="315" mass="35152">MPKGFHTQGLVILLKSPQSLDALRRCVPQFEVVKEGPAAGEVWMAGPSLIVAYRPEVNGYVSVDVVDRRWPDHMGDPKKEAMLFACWSMGHFGPFAYPGGLQRAVQQSWTWKEAGATVQKHTAFIRLRTSYIFGAGRDAKVIPPDYDSEHELQFLTSLAGALLECPAALCYFNPNGEVVLPKSIFDDSAAHHTSNELPPLNLWCNVRLFQLGGGWLMMDSVGGNQLDSIDIEVGFPQSLCTPREIDRFIRDTSLYILRKGDVIKDGDTVSGPGNVDRRGKHFEKGMSDPPRRTLRFLPCDQKGIPEILLREKEEK</sequence>
<dbReference type="Pfam" id="PF14080">
    <property type="entry name" value="DUF4261"/>
    <property type="match status" value="1"/>
</dbReference>
<feature type="domain" description="DUF4261" evidence="2">
    <location>
        <begin position="219"/>
        <end position="296"/>
    </location>
</feature>
<dbReference type="RefSeq" id="WP_006983292.1">
    <property type="nucleotide sequence ID" value="NZ_ABVL01000031.1"/>
</dbReference>
<keyword evidence="4" id="KW-1185">Reference proteome</keyword>
<evidence type="ECO:0000256" key="1">
    <source>
        <dbReference type="SAM" id="MobiDB-lite"/>
    </source>
</evidence>
<dbReference type="InterPro" id="IPR025357">
    <property type="entry name" value="DUF4261"/>
</dbReference>
<reference evidence="3 4" key="1">
    <citation type="journal article" date="2011" name="J. Bacteriol.">
        <title>Genome sequence of Chthoniobacter flavus Ellin428, an aerobic heterotrophic soil bacterium.</title>
        <authorList>
            <person name="Kant R."/>
            <person name="van Passel M.W."/>
            <person name="Palva A."/>
            <person name="Lucas S."/>
            <person name="Lapidus A."/>
            <person name="Glavina Del Rio T."/>
            <person name="Dalin E."/>
            <person name="Tice H."/>
            <person name="Bruce D."/>
            <person name="Goodwin L."/>
            <person name="Pitluck S."/>
            <person name="Larimer F.W."/>
            <person name="Land M.L."/>
            <person name="Hauser L."/>
            <person name="Sangwan P."/>
            <person name="de Vos W.M."/>
            <person name="Janssen P.H."/>
            <person name="Smidt H."/>
        </authorList>
    </citation>
    <scope>NUCLEOTIDE SEQUENCE [LARGE SCALE GENOMIC DNA]</scope>
    <source>
        <strain evidence="3 4">Ellin428</strain>
    </source>
</reference>
<comment type="caution">
    <text evidence="3">The sequence shown here is derived from an EMBL/GenBank/DDBJ whole genome shotgun (WGS) entry which is preliminary data.</text>
</comment>
<gene>
    <name evidence="3" type="ORF">CfE428DRAFT_5972</name>
</gene>
<dbReference type="Proteomes" id="UP000005824">
    <property type="component" value="Unassembled WGS sequence"/>
</dbReference>
<feature type="region of interest" description="Disordered" evidence="1">
    <location>
        <begin position="268"/>
        <end position="287"/>
    </location>
</feature>
<accession>B4DAN1</accession>
<dbReference type="AlphaFoldDB" id="B4DAN1"/>
<dbReference type="EMBL" id="ABVL01000031">
    <property type="protein sequence ID" value="EDY16549.1"/>
    <property type="molecule type" value="Genomic_DNA"/>
</dbReference>
<name>B4DAN1_9BACT</name>
<evidence type="ECO:0000313" key="3">
    <source>
        <dbReference type="EMBL" id="EDY16549.1"/>
    </source>
</evidence>
<organism evidence="3 4">
    <name type="scientific">Chthoniobacter flavus Ellin428</name>
    <dbReference type="NCBI Taxonomy" id="497964"/>
    <lineage>
        <taxon>Bacteria</taxon>
        <taxon>Pseudomonadati</taxon>
        <taxon>Verrucomicrobiota</taxon>
        <taxon>Spartobacteria</taxon>
        <taxon>Chthoniobacterales</taxon>
        <taxon>Chthoniobacteraceae</taxon>
        <taxon>Chthoniobacter</taxon>
    </lineage>
</organism>
<dbReference type="InParanoid" id="B4DAN1"/>
<evidence type="ECO:0000259" key="2">
    <source>
        <dbReference type="Pfam" id="PF14080"/>
    </source>
</evidence>